<dbReference type="HOGENOM" id="CLU_1277189_0_0_6"/>
<dbReference type="KEGG" id="vvy:VVA0794"/>
<proteinExistence type="predicted"/>
<protein>
    <recommendedName>
        <fullName evidence="4">GcrA cell cycle regulator family protein</fullName>
    </recommendedName>
</protein>
<dbReference type="RefSeq" id="WP_011152120.1">
    <property type="nucleotide sequence ID" value="NC_005140.1"/>
</dbReference>
<evidence type="ECO:0000313" key="1">
    <source>
        <dbReference type="EMBL" id="BAC96820.1"/>
    </source>
</evidence>
<evidence type="ECO:0000313" key="2">
    <source>
        <dbReference type="EMBL" id="BAC96828.1"/>
    </source>
</evidence>
<evidence type="ECO:0008006" key="4">
    <source>
        <dbReference type="Google" id="ProtNLM"/>
    </source>
</evidence>
<dbReference type="Gene3D" id="1.10.10.60">
    <property type="entry name" value="Homeodomain-like"/>
    <property type="match status" value="1"/>
</dbReference>
<dbReference type="KEGG" id="vvy:VVA0802"/>
<accession>Q7M768</accession>
<dbReference type="Proteomes" id="UP000002675">
    <property type="component" value="Chromosome II"/>
</dbReference>
<gene>
    <name evidence="1" type="ordered locus">VVA0794</name>
    <name evidence="2" type="ordered locus">VVA0802</name>
</gene>
<dbReference type="AlphaFoldDB" id="Q7M768"/>
<name>Q7M768_VIBVY</name>
<dbReference type="EMBL" id="BA000038">
    <property type="protein sequence ID" value="BAC96820.1"/>
    <property type="molecule type" value="Genomic_DNA"/>
</dbReference>
<dbReference type="EMBL" id="BA000038">
    <property type="protein sequence ID" value="BAC96828.1"/>
    <property type="molecule type" value="Genomic_DNA"/>
</dbReference>
<reference evidence="1 3" key="1">
    <citation type="journal article" date="2003" name="Genome Res.">
        <title>Comparative genome analysis of Vibrio vulnificus, a marine pathogen.</title>
        <authorList>
            <person name="Chen C.Y."/>
            <person name="Wu K.M."/>
            <person name="Chang Y.C."/>
            <person name="Chang C.H."/>
            <person name="Tsai H.C."/>
            <person name="Liao T.L."/>
            <person name="Liu Y.M."/>
            <person name="Chen H.J."/>
            <person name="Shen A.B."/>
            <person name="Li J.C."/>
            <person name="Su T.L."/>
            <person name="Shao C.P."/>
            <person name="Lee C.T."/>
            <person name="Hor L.I."/>
            <person name="Tsai S.F."/>
        </authorList>
    </citation>
    <scope>NUCLEOTIDE SEQUENCE [LARGE SCALE GENOMIC DNA]</scope>
    <source>
        <strain evidence="1 3">YJ016</strain>
    </source>
</reference>
<organism evidence="1 3">
    <name type="scientific">Vibrio vulnificus (strain YJ016)</name>
    <dbReference type="NCBI Taxonomy" id="196600"/>
    <lineage>
        <taxon>Bacteria</taxon>
        <taxon>Pseudomonadati</taxon>
        <taxon>Pseudomonadota</taxon>
        <taxon>Gammaproteobacteria</taxon>
        <taxon>Vibrionales</taxon>
        <taxon>Vibrionaceae</taxon>
        <taxon>Vibrio</taxon>
    </lineage>
</organism>
<evidence type="ECO:0000313" key="3">
    <source>
        <dbReference type="Proteomes" id="UP000002675"/>
    </source>
</evidence>
<sequence length="216" mass="25038">MESSLLSSHVDLECSFSDLLIKRPVMTEEPLKPNTIRYWTDDEISQLKILYRKGTPFKEMSLILNRTVTAINSKIKQLNLVRCKALSAEQELFLIKNYWLLGTEGCAKKLNRSRSAIVYYARLLNLKIPTRDQYNPPIYRKLLPYDMAKRLSILERKSPTSKDRIEDSVVILYDKYRPSKPMSAFHLDELCLALDRHFGRRDGVTANALLHGYKAV</sequence>